<organism evidence="2 3">
    <name type="scientific">Lasallia pustulata</name>
    <dbReference type="NCBI Taxonomy" id="136370"/>
    <lineage>
        <taxon>Eukaryota</taxon>
        <taxon>Fungi</taxon>
        <taxon>Dikarya</taxon>
        <taxon>Ascomycota</taxon>
        <taxon>Pezizomycotina</taxon>
        <taxon>Lecanoromycetes</taxon>
        <taxon>OSLEUM clade</taxon>
        <taxon>Umbilicariomycetidae</taxon>
        <taxon>Umbilicariales</taxon>
        <taxon>Umbilicariaceae</taxon>
        <taxon>Lasallia</taxon>
    </lineage>
</organism>
<comment type="caution">
    <text evidence="2">The sequence shown here is derived from an EMBL/GenBank/DDBJ whole genome shotgun (WGS) entry which is preliminary data.</text>
</comment>
<dbReference type="AlphaFoldDB" id="A0A5M8PS20"/>
<feature type="compositionally biased region" description="Low complexity" evidence="1">
    <location>
        <begin position="75"/>
        <end position="86"/>
    </location>
</feature>
<feature type="region of interest" description="Disordered" evidence="1">
    <location>
        <begin position="1"/>
        <end position="98"/>
    </location>
</feature>
<dbReference type="Proteomes" id="UP000324767">
    <property type="component" value="Unassembled WGS sequence"/>
</dbReference>
<dbReference type="InterPro" id="IPR021475">
    <property type="entry name" value="Pants/Emi1-like"/>
</dbReference>
<name>A0A5M8PS20_9LECA</name>
<dbReference type="PANTHER" id="PTHR28052">
    <property type="entry name" value="UPF0545 PROTEIN C22ORF39"/>
    <property type="match status" value="1"/>
</dbReference>
<evidence type="ECO:0000313" key="2">
    <source>
        <dbReference type="EMBL" id="KAA6412356.1"/>
    </source>
</evidence>
<protein>
    <recommendedName>
        <fullName evidence="4">Early meiotic induction protein 1</fullName>
    </recommendedName>
</protein>
<dbReference type="Pfam" id="PF11326">
    <property type="entry name" value="PANTS-like"/>
    <property type="match status" value="1"/>
</dbReference>
<dbReference type="OrthoDB" id="2017405at2759"/>
<dbReference type="EMBL" id="VXIT01000005">
    <property type="protein sequence ID" value="KAA6412356.1"/>
    <property type="molecule type" value="Genomic_DNA"/>
</dbReference>
<feature type="compositionally biased region" description="Polar residues" evidence="1">
    <location>
        <begin position="21"/>
        <end position="51"/>
    </location>
</feature>
<evidence type="ECO:0000313" key="3">
    <source>
        <dbReference type="Proteomes" id="UP000324767"/>
    </source>
</evidence>
<feature type="compositionally biased region" description="Low complexity" evidence="1">
    <location>
        <begin position="1"/>
        <end position="20"/>
    </location>
</feature>
<proteinExistence type="predicted"/>
<evidence type="ECO:0000256" key="1">
    <source>
        <dbReference type="SAM" id="MobiDB-lite"/>
    </source>
</evidence>
<sequence length="219" mass="24704">MGWWWSSAGEAESHSTSHSTPTPNHTDTKLTIPSSQTASPSPDTATDTPRTLTRDEQADADLQSLLRELQSETQSTSTSHAASPTTTSPPPSPTSIAPSSLYPTTISCRAAFDSAFYCQSLGGQFMNLYRYGSVRNCSDQWTNFWFCMRTNRGMMSDEERMRRVQDHYRQRAVKYKVGPSSEDVWEVRTERLEGAFEGDLERLEREEVERKRQGAGSDW</sequence>
<dbReference type="PANTHER" id="PTHR28052:SF1">
    <property type="entry name" value="UPF0545 PROTEIN C22ORF39"/>
    <property type="match status" value="1"/>
</dbReference>
<reference evidence="2 3" key="1">
    <citation type="submission" date="2019-09" db="EMBL/GenBank/DDBJ databases">
        <title>The hologenome of the rock-dwelling lichen Lasallia pustulata.</title>
        <authorList>
            <person name="Greshake Tzovaras B."/>
            <person name="Segers F."/>
            <person name="Bicker A."/>
            <person name="Dal Grande F."/>
            <person name="Otte J."/>
            <person name="Hankeln T."/>
            <person name="Schmitt I."/>
            <person name="Ebersberger I."/>
        </authorList>
    </citation>
    <scope>NUCLEOTIDE SEQUENCE [LARGE SCALE GENOMIC DNA]</scope>
    <source>
        <strain evidence="2">A1-1</strain>
    </source>
</reference>
<gene>
    <name evidence="2" type="ORF">FRX48_03346</name>
</gene>
<evidence type="ECO:0008006" key="4">
    <source>
        <dbReference type="Google" id="ProtNLM"/>
    </source>
</evidence>
<accession>A0A5M8PS20</accession>